<feature type="region of interest" description="Disordered" evidence="1">
    <location>
        <begin position="1"/>
        <end position="42"/>
    </location>
</feature>
<reference evidence="2" key="1">
    <citation type="submission" date="2023-11" db="EMBL/GenBank/DDBJ databases">
        <title>Genome assemblies of two species of porcelain crab, Petrolisthes cinctipes and Petrolisthes manimaculis (Anomura: Porcellanidae).</title>
        <authorList>
            <person name="Angst P."/>
        </authorList>
    </citation>
    <scope>NUCLEOTIDE SEQUENCE</scope>
    <source>
        <strain evidence="2">PB745_02</strain>
        <tissue evidence="2">Gill</tissue>
    </source>
</reference>
<evidence type="ECO:0000313" key="3">
    <source>
        <dbReference type="Proteomes" id="UP001292094"/>
    </source>
</evidence>
<dbReference type="AlphaFoldDB" id="A0AAE1UGI0"/>
<protein>
    <submittedName>
        <fullName evidence="2">Uncharacterized protein</fullName>
    </submittedName>
</protein>
<dbReference type="EMBL" id="JAWZYT010000493">
    <property type="protein sequence ID" value="KAK4322862.1"/>
    <property type="molecule type" value="Genomic_DNA"/>
</dbReference>
<accession>A0AAE1UGI0</accession>
<organism evidence="2 3">
    <name type="scientific">Petrolisthes manimaculis</name>
    <dbReference type="NCBI Taxonomy" id="1843537"/>
    <lineage>
        <taxon>Eukaryota</taxon>
        <taxon>Metazoa</taxon>
        <taxon>Ecdysozoa</taxon>
        <taxon>Arthropoda</taxon>
        <taxon>Crustacea</taxon>
        <taxon>Multicrustacea</taxon>
        <taxon>Malacostraca</taxon>
        <taxon>Eumalacostraca</taxon>
        <taxon>Eucarida</taxon>
        <taxon>Decapoda</taxon>
        <taxon>Pleocyemata</taxon>
        <taxon>Anomura</taxon>
        <taxon>Galatheoidea</taxon>
        <taxon>Porcellanidae</taxon>
        <taxon>Petrolisthes</taxon>
    </lineage>
</organism>
<evidence type="ECO:0000313" key="2">
    <source>
        <dbReference type="EMBL" id="KAK4322862.1"/>
    </source>
</evidence>
<sequence>MLCAGHPSTPPHPLVRPCGGESTRQDIPPGSSVPGGGLGLKDRTEQTRYALSVDENDYEQEDDDGCCYAGPSHDYSVGSDDKEAVVGTDALDADGFQGHYKHHFPEQKFLFCSLHSIFQDQGSHIVRL</sequence>
<gene>
    <name evidence="2" type="ORF">Pmani_006405</name>
</gene>
<dbReference type="Proteomes" id="UP001292094">
    <property type="component" value="Unassembled WGS sequence"/>
</dbReference>
<name>A0AAE1UGI0_9EUCA</name>
<proteinExistence type="predicted"/>
<comment type="caution">
    <text evidence="2">The sequence shown here is derived from an EMBL/GenBank/DDBJ whole genome shotgun (WGS) entry which is preliminary data.</text>
</comment>
<keyword evidence="3" id="KW-1185">Reference proteome</keyword>
<evidence type="ECO:0000256" key="1">
    <source>
        <dbReference type="SAM" id="MobiDB-lite"/>
    </source>
</evidence>